<dbReference type="PANTHER" id="PTHR38454:SF1">
    <property type="entry name" value="INTEGRAL MEMBRANE PROTEIN"/>
    <property type="match status" value="1"/>
</dbReference>
<feature type="transmembrane region" description="Helical" evidence="1">
    <location>
        <begin position="106"/>
        <end position="125"/>
    </location>
</feature>
<protein>
    <recommendedName>
        <fullName evidence="3">Membrane protein 6-pyruvoyl-tetrahydropterin synthase-related domain-containing protein</fullName>
    </recommendedName>
</protein>
<gene>
    <name evidence="2" type="ORF">METZ01_LOCUS87962</name>
</gene>
<dbReference type="PANTHER" id="PTHR38454">
    <property type="entry name" value="INTEGRAL MEMBRANE PROTEIN-RELATED"/>
    <property type="match status" value="1"/>
</dbReference>
<keyword evidence="1" id="KW-1133">Transmembrane helix</keyword>
<organism evidence="2">
    <name type="scientific">marine metagenome</name>
    <dbReference type="NCBI Taxonomy" id="408172"/>
    <lineage>
        <taxon>unclassified sequences</taxon>
        <taxon>metagenomes</taxon>
        <taxon>ecological metagenomes</taxon>
    </lineage>
</organism>
<feature type="transmembrane region" description="Helical" evidence="1">
    <location>
        <begin position="505"/>
        <end position="522"/>
    </location>
</feature>
<feature type="transmembrane region" description="Helical" evidence="1">
    <location>
        <begin position="131"/>
        <end position="150"/>
    </location>
</feature>
<feature type="transmembrane region" description="Helical" evidence="1">
    <location>
        <begin position="67"/>
        <end position="85"/>
    </location>
</feature>
<sequence length="796" mass="91565">MNKKISRQIIQWKPWTAMILVLIMGIVFLYQEPVIQGQKLAISDVKTQGLIFEKYRNDYQTEFGKNALWYPYIFCGMPFHASGTYRLQYNLETIYKIIPGNILRSLAKGFTFNILAGAIFMLLLLRSYGLGYYASFAGAIAFVFTTKILGTPHTNRIVTFIHLPLILYALRRLWDTRKWIFMVLLGGAVGSQIGSYHPQVAYYGLLLIGLYSLYRLIQGIIEKETWARLMTTMGMTGASLAIGYYMASIVLMPMQEYLPFSIRGAGDSSGLGGLSFNYATSWSFDWWEIFTFIIPGFSGFGGNTYWGDMPFTSYPHYLGIPVVILAFIALIAGKKRRDYWFFVIVLVLSLFIGMGKNFSILSSLLLNYLPYFNKFREPSMILILFAMTTAVFAGCGFQILLEKITEQKGTEWKTVIIRILIGIGIFSVIVLVFRDGIQNLMFGVYNHADQATERIRQFQSPQQINYLYKMRFDMFYKDMWIAIFLSAGTLGLIWAALAQKIQLKPFVVIILVLMIADLGYVGRKVISPMFSNISRQEMEPHKTGIIDYLQKDNDIFRVYPLDNRTTNEYGWFGIASIGGYHAAKMANYQDFIGQNFFDNLNFLRLTNTKYAISRKRFNHPELILEQSIQGEHIYRLKNWLPRVFLIDSVVVSQDKLETLDLIKANNFNPVEKAILTKKIPKMQFNLEGSKVKIEHWESEKTIISVEMINDALLAFSEGYYPPGWRAYIDGEETEIYQTNHFMQSVMVPAGDHKVEFRFALPSFYRALFLSRTVFIAVLAVLLGYAIWINRRRLKLT</sequence>
<keyword evidence="1" id="KW-0812">Transmembrane</keyword>
<evidence type="ECO:0000313" key="2">
    <source>
        <dbReference type="EMBL" id="SVA35108.1"/>
    </source>
</evidence>
<dbReference type="AlphaFoldDB" id="A0A381V5Q5"/>
<feature type="transmembrane region" description="Helical" evidence="1">
    <location>
        <begin position="12"/>
        <end position="30"/>
    </location>
</feature>
<feature type="transmembrane region" description="Helical" evidence="1">
    <location>
        <begin position="314"/>
        <end position="332"/>
    </location>
</feature>
<dbReference type="InterPro" id="IPR018580">
    <property type="entry name" value="Uncharacterised_YfhO"/>
</dbReference>
<feature type="transmembrane region" description="Helical" evidence="1">
    <location>
        <begin position="412"/>
        <end position="433"/>
    </location>
</feature>
<keyword evidence="1" id="KW-0472">Membrane</keyword>
<dbReference type="Pfam" id="PF09586">
    <property type="entry name" value="YfhO"/>
    <property type="match status" value="1"/>
</dbReference>
<feature type="transmembrane region" description="Helical" evidence="1">
    <location>
        <begin position="380"/>
        <end position="400"/>
    </location>
</feature>
<evidence type="ECO:0008006" key="3">
    <source>
        <dbReference type="Google" id="ProtNLM"/>
    </source>
</evidence>
<feature type="transmembrane region" description="Helical" evidence="1">
    <location>
        <begin position="229"/>
        <end position="251"/>
    </location>
</feature>
<feature type="transmembrane region" description="Helical" evidence="1">
    <location>
        <begin position="339"/>
        <end position="360"/>
    </location>
</feature>
<accession>A0A381V5Q5</accession>
<name>A0A381V5Q5_9ZZZZ</name>
<proteinExistence type="predicted"/>
<reference evidence="2" key="1">
    <citation type="submission" date="2018-05" db="EMBL/GenBank/DDBJ databases">
        <authorList>
            <person name="Lanie J.A."/>
            <person name="Ng W.-L."/>
            <person name="Kazmierczak K.M."/>
            <person name="Andrzejewski T.M."/>
            <person name="Davidsen T.M."/>
            <person name="Wayne K.J."/>
            <person name="Tettelin H."/>
            <person name="Glass J.I."/>
            <person name="Rusch D."/>
            <person name="Podicherti R."/>
            <person name="Tsui H.-C.T."/>
            <person name="Winkler M.E."/>
        </authorList>
    </citation>
    <scope>NUCLEOTIDE SEQUENCE</scope>
</reference>
<feature type="transmembrane region" description="Helical" evidence="1">
    <location>
        <begin position="763"/>
        <end position="787"/>
    </location>
</feature>
<evidence type="ECO:0000256" key="1">
    <source>
        <dbReference type="SAM" id="Phobius"/>
    </source>
</evidence>
<feature type="transmembrane region" description="Helical" evidence="1">
    <location>
        <begin position="200"/>
        <end position="217"/>
    </location>
</feature>
<dbReference type="EMBL" id="UINC01007793">
    <property type="protein sequence ID" value="SVA35108.1"/>
    <property type="molecule type" value="Genomic_DNA"/>
</dbReference>
<feature type="transmembrane region" description="Helical" evidence="1">
    <location>
        <begin position="479"/>
        <end position="498"/>
    </location>
</feature>